<evidence type="ECO:0000313" key="3">
    <source>
        <dbReference type="Proteomes" id="UP001169069"/>
    </source>
</evidence>
<evidence type="ECO:0000256" key="1">
    <source>
        <dbReference type="SAM" id="Phobius"/>
    </source>
</evidence>
<reference evidence="2" key="1">
    <citation type="submission" date="2023-01" db="EMBL/GenBank/DDBJ databases">
        <title>Sulfurovum sp. zt1-1 genome assembly.</title>
        <authorList>
            <person name="Wang J."/>
        </authorList>
    </citation>
    <scope>NUCLEOTIDE SEQUENCE</scope>
    <source>
        <strain evidence="2">Zt1-1</strain>
    </source>
</reference>
<keyword evidence="1" id="KW-0812">Transmembrane</keyword>
<accession>A0ABT7QWP6</accession>
<dbReference type="Proteomes" id="UP001169069">
    <property type="component" value="Unassembled WGS sequence"/>
</dbReference>
<sequence length="129" mass="15224">METALLFTFILLGAELFEAYIQRAPTLLGILERLNVYYQKSIFLFFAVHPGFYFVLFVVIATDILNVSMIFLIAMKVFDIFYKLELLKKVFKERVVSKELAQMMMWRIPSWYFLLGPMIYPPLLLYALT</sequence>
<keyword evidence="3" id="KW-1185">Reference proteome</keyword>
<keyword evidence="1" id="KW-1133">Transmembrane helix</keyword>
<comment type="caution">
    <text evidence="2">The sequence shown here is derived from an EMBL/GenBank/DDBJ whole genome shotgun (WGS) entry which is preliminary data.</text>
</comment>
<evidence type="ECO:0000313" key="2">
    <source>
        <dbReference type="EMBL" id="MDM5271260.1"/>
    </source>
</evidence>
<feature type="transmembrane region" description="Helical" evidence="1">
    <location>
        <begin position="111"/>
        <end position="128"/>
    </location>
</feature>
<feature type="transmembrane region" description="Helical" evidence="1">
    <location>
        <begin position="43"/>
        <end position="74"/>
    </location>
</feature>
<keyword evidence="1" id="KW-0472">Membrane</keyword>
<protein>
    <submittedName>
        <fullName evidence="2">Uncharacterized protein</fullName>
    </submittedName>
</protein>
<name>A0ABT7QWP6_9BACT</name>
<proteinExistence type="predicted"/>
<gene>
    <name evidence="2" type="ORF">PGH07_03640</name>
</gene>
<organism evidence="2 3">
    <name type="scientific">Sulfurovum zhangzhouensis</name>
    <dbReference type="NCBI Taxonomy" id="3019067"/>
    <lineage>
        <taxon>Bacteria</taxon>
        <taxon>Pseudomonadati</taxon>
        <taxon>Campylobacterota</taxon>
        <taxon>Epsilonproteobacteria</taxon>
        <taxon>Campylobacterales</taxon>
        <taxon>Sulfurovaceae</taxon>
        <taxon>Sulfurovum</taxon>
    </lineage>
</organism>
<dbReference type="EMBL" id="JAQIBD010000001">
    <property type="protein sequence ID" value="MDM5271260.1"/>
    <property type="molecule type" value="Genomic_DNA"/>
</dbReference>
<dbReference type="RefSeq" id="WP_289412606.1">
    <property type="nucleotide sequence ID" value="NZ_JAQIBD010000001.1"/>
</dbReference>